<sequence length="100" mass="11091">MTVEEEVVSWDALNKPLCDPRPIAHFFGRVSALPKNYDDAPKWHRGTENKPTTGAPTTVEEEVVLWDALNKLLCDPRPIAHFFGWVLARAPSTIGALLGP</sequence>
<dbReference type="Proteomes" id="UP001295444">
    <property type="component" value="Chromosome 05"/>
</dbReference>
<proteinExistence type="predicted"/>
<evidence type="ECO:0000313" key="2">
    <source>
        <dbReference type="Proteomes" id="UP001295444"/>
    </source>
</evidence>
<evidence type="ECO:0000313" key="1">
    <source>
        <dbReference type="EMBL" id="CAH2292371.1"/>
    </source>
</evidence>
<accession>A0AAD1S6E1</accession>
<organism evidence="1 2">
    <name type="scientific">Pelobates cultripes</name>
    <name type="common">Western spadefoot toad</name>
    <dbReference type="NCBI Taxonomy" id="61616"/>
    <lineage>
        <taxon>Eukaryota</taxon>
        <taxon>Metazoa</taxon>
        <taxon>Chordata</taxon>
        <taxon>Craniata</taxon>
        <taxon>Vertebrata</taxon>
        <taxon>Euteleostomi</taxon>
        <taxon>Amphibia</taxon>
        <taxon>Batrachia</taxon>
        <taxon>Anura</taxon>
        <taxon>Pelobatoidea</taxon>
        <taxon>Pelobatidae</taxon>
        <taxon>Pelobates</taxon>
    </lineage>
</organism>
<gene>
    <name evidence="1" type="ORF">PECUL_23A039281</name>
</gene>
<dbReference type="AlphaFoldDB" id="A0AAD1S6E1"/>
<name>A0AAD1S6E1_PELCU</name>
<protein>
    <submittedName>
        <fullName evidence="1">Uncharacterized protein</fullName>
    </submittedName>
</protein>
<reference evidence="1" key="1">
    <citation type="submission" date="2022-03" db="EMBL/GenBank/DDBJ databases">
        <authorList>
            <person name="Alioto T."/>
            <person name="Alioto T."/>
            <person name="Gomez Garrido J."/>
        </authorList>
    </citation>
    <scope>NUCLEOTIDE SEQUENCE</scope>
</reference>
<dbReference type="EMBL" id="OW240916">
    <property type="protein sequence ID" value="CAH2292371.1"/>
    <property type="molecule type" value="Genomic_DNA"/>
</dbReference>
<keyword evidence="2" id="KW-1185">Reference proteome</keyword>